<keyword evidence="5 7" id="KW-1133">Transmembrane helix</keyword>
<dbReference type="InterPro" id="IPR011701">
    <property type="entry name" value="MFS"/>
</dbReference>
<dbReference type="GO" id="GO:0005886">
    <property type="term" value="C:plasma membrane"/>
    <property type="evidence" value="ECO:0007669"/>
    <property type="project" value="UniProtKB-SubCell"/>
</dbReference>
<feature type="transmembrane region" description="Helical" evidence="7">
    <location>
        <begin position="309"/>
        <end position="326"/>
    </location>
</feature>
<keyword evidence="2" id="KW-0813">Transport</keyword>
<dbReference type="InterPro" id="IPR001958">
    <property type="entry name" value="Tet-R_TetA/multi-R_MdtG-like"/>
</dbReference>
<feature type="transmembrane region" description="Helical" evidence="7">
    <location>
        <begin position="164"/>
        <end position="189"/>
    </location>
</feature>
<dbReference type="InterPro" id="IPR036259">
    <property type="entry name" value="MFS_trans_sf"/>
</dbReference>
<feature type="transmembrane region" description="Helical" evidence="7">
    <location>
        <begin position="369"/>
        <end position="392"/>
    </location>
</feature>
<organism evidence="9 10">
    <name type="scientific">Marinobacter persicus</name>
    <dbReference type="NCBI Taxonomy" id="930118"/>
    <lineage>
        <taxon>Bacteria</taxon>
        <taxon>Pseudomonadati</taxon>
        <taxon>Pseudomonadota</taxon>
        <taxon>Gammaproteobacteria</taxon>
        <taxon>Pseudomonadales</taxon>
        <taxon>Marinobacteraceae</taxon>
        <taxon>Marinobacter</taxon>
    </lineage>
</organism>
<dbReference type="PANTHER" id="PTHR23517:SF2">
    <property type="entry name" value="MULTIDRUG RESISTANCE PROTEIN MDTH"/>
    <property type="match status" value="1"/>
</dbReference>
<dbReference type="Proteomes" id="UP000199445">
    <property type="component" value="Unassembled WGS sequence"/>
</dbReference>
<dbReference type="EMBL" id="FOSC01000011">
    <property type="protein sequence ID" value="SFK17172.1"/>
    <property type="molecule type" value="Genomic_DNA"/>
</dbReference>
<keyword evidence="4 7" id="KW-0812">Transmembrane</keyword>
<feature type="transmembrane region" description="Helical" evidence="7">
    <location>
        <begin position="398"/>
        <end position="417"/>
    </location>
</feature>
<feature type="transmembrane region" description="Helical" evidence="7">
    <location>
        <begin position="12"/>
        <end position="30"/>
    </location>
</feature>
<protein>
    <submittedName>
        <fullName evidence="9">Predicted arabinose efflux permease, MFS family</fullName>
    </submittedName>
</protein>
<evidence type="ECO:0000313" key="10">
    <source>
        <dbReference type="Proteomes" id="UP000199445"/>
    </source>
</evidence>
<evidence type="ECO:0000256" key="3">
    <source>
        <dbReference type="ARBA" id="ARBA00022475"/>
    </source>
</evidence>
<feature type="transmembrane region" description="Helical" evidence="7">
    <location>
        <begin position="131"/>
        <end position="152"/>
    </location>
</feature>
<evidence type="ECO:0000256" key="5">
    <source>
        <dbReference type="ARBA" id="ARBA00022989"/>
    </source>
</evidence>
<keyword evidence="6 7" id="KW-0472">Membrane</keyword>
<reference evidence="9 10" key="1">
    <citation type="submission" date="2016-10" db="EMBL/GenBank/DDBJ databases">
        <authorList>
            <person name="de Groot N.N."/>
        </authorList>
    </citation>
    <scope>NUCLEOTIDE SEQUENCE [LARGE SCALE GENOMIC DNA]</scope>
    <source>
        <strain evidence="9 10">IBRC-M 10445</strain>
    </source>
</reference>
<keyword evidence="3" id="KW-1003">Cell membrane</keyword>
<evidence type="ECO:0000256" key="7">
    <source>
        <dbReference type="SAM" id="Phobius"/>
    </source>
</evidence>
<evidence type="ECO:0000256" key="4">
    <source>
        <dbReference type="ARBA" id="ARBA00022692"/>
    </source>
</evidence>
<keyword evidence="10" id="KW-1185">Reference proteome</keyword>
<feature type="transmembrane region" description="Helical" evidence="7">
    <location>
        <begin position="42"/>
        <end position="64"/>
    </location>
</feature>
<feature type="transmembrane region" description="Helical" evidence="7">
    <location>
        <begin position="279"/>
        <end position="297"/>
    </location>
</feature>
<dbReference type="GO" id="GO:0022857">
    <property type="term" value="F:transmembrane transporter activity"/>
    <property type="evidence" value="ECO:0007669"/>
    <property type="project" value="InterPro"/>
</dbReference>
<dbReference type="PANTHER" id="PTHR23517">
    <property type="entry name" value="RESISTANCE PROTEIN MDTM, PUTATIVE-RELATED-RELATED"/>
    <property type="match status" value="1"/>
</dbReference>
<accession>A0A1I3XCB3</accession>
<feature type="transmembrane region" description="Helical" evidence="7">
    <location>
        <begin position="108"/>
        <end position="125"/>
    </location>
</feature>
<proteinExistence type="predicted"/>
<feature type="transmembrane region" description="Helical" evidence="7">
    <location>
        <begin position="332"/>
        <end position="348"/>
    </location>
</feature>
<comment type="subcellular location">
    <subcellularLocation>
        <location evidence="1">Cell membrane</location>
        <topology evidence="1">Multi-pass membrane protein</topology>
    </subcellularLocation>
</comment>
<feature type="transmembrane region" description="Helical" evidence="7">
    <location>
        <begin position="247"/>
        <end position="267"/>
    </location>
</feature>
<evidence type="ECO:0000256" key="1">
    <source>
        <dbReference type="ARBA" id="ARBA00004651"/>
    </source>
</evidence>
<evidence type="ECO:0000256" key="2">
    <source>
        <dbReference type="ARBA" id="ARBA00022448"/>
    </source>
</evidence>
<evidence type="ECO:0000259" key="8">
    <source>
        <dbReference type="PROSITE" id="PS50850"/>
    </source>
</evidence>
<evidence type="ECO:0000256" key="6">
    <source>
        <dbReference type="ARBA" id="ARBA00023136"/>
    </source>
</evidence>
<dbReference type="Pfam" id="PF07690">
    <property type="entry name" value="MFS_1"/>
    <property type="match status" value="1"/>
</dbReference>
<dbReference type="PRINTS" id="PR01035">
    <property type="entry name" value="TCRTETA"/>
</dbReference>
<dbReference type="CDD" id="cd17472">
    <property type="entry name" value="MFS_YajR_like"/>
    <property type="match status" value="1"/>
</dbReference>
<name>A0A1I3XCB3_9GAMM</name>
<dbReference type="InterPro" id="IPR020846">
    <property type="entry name" value="MFS_dom"/>
</dbReference>
<feature type="transmembrane region" description="Helical" evidence="7">
    <location>
        <begin position="76"/>
        <end position="96"/>
    </location>
</feature>
<dbReference type="SUPFAM" id="SSF103473">
    <property type="entry name" value="MFS general substrate transporter"/>
    <property type="match status" value="1"/>
</dbReference>
<dbReference type="Gene3D" id="3.30.70.100">
    <property type="match status" value="1"/>
</dbReference>
<dbReference type="AlphaFoldDB" id="A0A1I3XCB3"/>
<evidence type="ECO:0000313" key="9">
    <source>
        <dbReference type="EMBL" id="SFK17172.1"/>
    </source>
</evidence>
<feature type="transmembrane region" description="Helical" evidence="7">
    <location>
        <begin position="195"/>
        <end position="214"/>
    </location>
</feature>
<dbReference type="InterPro" id="IPR050171">
    <property type="entry name" value="MFS_Transporters"/>
</dbReference>
<sequence>MFGPDSPERPGLLVQCAACSLRLFHLNLAAREKMNALEKRSVVALASVYAMRMLGLFMVMPVFVLLGNDLQHATPLLIGLAIGAYGFSQALLQVPFGLLSDRVGRKRMIYIGLVLFAAGSLLAAATDSIYVVIAGRILQGAGAIASVLMALLSDLTREEHRTKAMATVGISIGLSFSVSLVLGPMLGAIWGLSGIFYLTAALSVVALVIVARLVPTPHAHKTSADTHPAREMLGQVLKDGRLLRLDFGIFALHFVLTALFLVFPTMLQNSLGLAAGSHWWFYLTVMVTSFFAMVPFIIIGEKKRKMKPVLCGAIGLLALATMMLTAVQASLWAAWGVLFLFFMAFNLLEASLPSLISKEAPAASKGTAMGVYSTSQFSGAFLGGALGGWLLQSAGTEGVLWLMAASLLAWLLVALTMPTPNYTTSLTVALKPAAEQDFDDIDQRFRNLAGVQDVVVVEDGAVAYLKIDRKHFNESQLAHLEFVRQGDST</sequence>
<feature type="domain" description="Major facilitator superfamily (MFS) profile" evidence="8">
    <location>
        <begin position="41"/>
        <end position="422"/>
    </location>
</feature>
<dbReference type="PROSITE" id="PS50850">
    <property type="entry name" value="MFS"/>
    <property type="match status" value="1"/>
</dbReference>
<dbReference type="Gene3D" id="1.20.1250.20">
    <property type="entry name" value="MFS general substrate transporter like domains"/>
    <property type="match status" value="1"/>
</dbReference>
<gene>
    <name evidence="9" type="ORF">SAMN05216429_111132</name>
</gene>